<evidence type="ECO:0000256" key="2">
    <source>
        <dbReference type="ARBA" id="ARBA00008639"/>
    </source>
</evidence>
<evidence type="ECO:0000313" key="7">
    <source>
        <dbReference type="EMBL" id="MPV86365.1"/>
    </source>
</evidence>
<comment type="caution">
    <text evidence="7">The sequence shown here is derived from an EMBL/GenBank/DDBJ whole genome shotgun (WGS) entry which is preliminary data.</text>
</comment>
<evidence type="ECO:0000256" key="5">
    <source>
        <dbReference type="PIRSR" id="PIRSR006278-2"/>
    </source>
</evidence>
<dbReference type="FunCoup" id="A0A6N7EXP6">
    <property type="interactions" value="311"/>
</dbReference>
<feature type="active site" description="Nucleophile" evidence="4">
    <location>
        <position position="73"/>
    </location>
</feature>
<dbReference type="PANTHER" id="PTHR43780:SF2">
    <property type="entry name" value="1-AMINOCYCLOPROPANE-1-CARBOXYLATE DEAMINASE-RELATED"/>
    <property type="match status" value="1"/>
</dbReference>
<feature type="domain" description="Tryptophan synthase beta chain-like PALP" evidence="6">
    <location>
        <begin position="17"/>
        <end position="306"/>
    </location>
</feature>
<dbReference type="PANTHER" id="PTHR43780">
    <property type="entry name" value="1-AMINOCYCLOPROPANE-1-CARBOXYLATE DEAMINASE-RELATED"/>
    <property type="match status" value="1"/>
</dbReference>
<gene>
    <name evidence="7" type="ORF">GCU85_06425</name>
</gene>
<dbReference type="Pfam" id="PF00291">
    <property type="entry name" value="PALP"/>
    <property type="match status" value="1"/>
</dbReference>
<evidence type="ECO:0000259" key="6">
    <source>
        <dbReference type="Pfam" id="PF00291"/>
    </source>
</evidence>
<dbReference type="AlphaFoldDB" id="A0A6N7EXP6"/>
<dbReference type="Gene3D" id="3.40.50.1100">
    <property type="match status" value="2"/>
</dbReference>
<dbReference type="EMBL" id="WHNW01000006">
    <property type="protein sequence ID" value="MPV86365.1"/>
    <property type="molecule type" value="Genomic_DNA"/>
</dbReference>
<dbReference type="InParanoid" id="A0A6N7EXP6"/>
<name>A0A6N7EXP6_9GAMM</name>
<sequence length="309" mass="34313">MPPCNALIEKTFSHLPETPLSYLTTIKGVRVWVKRDDLNHPTISGNKLHKLKYNLLAAWQSQQAVISFGGAYSNHIAALATAGQLFDLITVGIIRGEELHDKTRWSPVLRRAESDGMQLHFVSRDAYRNKTNDAHIQAIIRHYPHAAVIPEGGSNSLAVNGVAECIKALKSQCHAVPTFDPQHTALFSACGTGGTLAGFIEGLYQFDFPIRIVGINVLNNDAQLQTQITQLARHHPAVNWQLINQYTFGGYAKTPPELQRFVTDIQRQFALPLEPIYTGKLVYAVFDLLNQHALPNLHDAIIYHSGGLR</sequence>
<keyword evidence="8" id="KW-1185">Reference proteome</keyword>
<protein>
    <submittedName>
        <fullName evidence="7">Pyridoxal-phosphate dependent enzyme</fullName>
    </submittedName>
</protein>
<dbReference type="GO" id="GO:0019148">
    <property type="term" value="F:D-cysteine desulfhydrase activity"/>
    <property type="evidence" value="ECO:0007669"/>
    <property type="project" value="TreeGrafter"/>
</dbReference>
<dbReference type="InterPro" id="IPR036052">
    <property type="entry name" value="TrpB-like_PALP_sf"/>
</dbReference>
<dbReference type="Proteomes" id="UP000471298">
    <property type="component" value="Unassembled WGS sequence"/>
</dbReference>
<dbReference type="InterPro" id="IPR027278">
    <property type="entry name" value="ACCD_DCysDesulf"/>
</dbReference>
<comment type="similarity">
    <text evidence="2">Belongs to the ACC deaminase/D-cysteine desulfhydrase family.</text>
</comment>
<keyword evidence="3 5" id="KW-0663">Pyridoxal phosphate</keyword>
<evidence type="ECO:0000256" key="4">
    <source>
        <dbReference type="PIRSR" id="PIRSR006278-1"/>
    </source>
</evidence>
<evidence type="ECO:0000313" key="8">
    <source>
        <dbReference type="Proteomes" id="UP000471298"/>
    </source>
</evidence>
<reference evidence="7 8" key="1">
    <citation type="submission" date="2019-10" db="EMBL/GenBank/DDBJ databases">
        <title>Cardiobacteriales fam. a chemoheterotrophic member of the order Cardiobacteriales, and proposal of Cardiobacteriales fam. nov.</title>
        <authorList>
            <person name="Wang C."/>
        </authorList>
    </citation>
    <scope>NUCLEOTIDE SEQUENCE [LARGE SCALE GENOMIC DNA]</scope>
    <source>
        <strain evidence="7 8">ML27</strain>
    </source>
</reference>
<evidence type="ECO:0000256" key="3">
    <source>
        <dbReference type="ARBA" id="ARBA00022898"/>
    </source>
</evidence>
<comment type="cofactor">
    <cofactor evidence="1">
        <name>pyridoxal 5'-phosphate</name>
        <dbReference type="ChEBI" id="CHEBI:597326"/>
    </cofactor>
</comment>
<dbReference type="SUPFAM" id="SSF53686">
    <property type="entry name" value="Tryptophan synthase beta subunit-like PLP-dependent enzymes"/>
    <property type="match status" value="1"/>
</dbReference>
<dbReference type="InterPro" id="IPR001926">
    <property type="entry name" value="TrpB-like_PALP"/>
</dbReference>
<accession>A0A6N7EXP6</accession>
<evidence type="ECO:0000256" key="1">
    <source>
        <dbReference type="ARBA" id="ARBA00001933"/>
    </source>
</evidence>
<proteinExistence type="inferred from homology"/>
<dbReference type="RefSeq" id="WP_152810364.1">
    <property type="nucleotide sequence ID" value="NZ_WHNW01000006.1"/>
</dbReference>
<organism evidence="7 8">
    <name type="scientific">Ostreibacterium oceani</name>
    <dbReference type="NCBI Taxonomy" id="2654998"/>
    <lineage>
        <taxon>Bacteria</taxon>
        <taxon>Pseudomonadati</taxon>
        <taxon>Pseudomonadota</taxon>
        <taxon>Gammaproteobacteria</taxon>
        <taxon>Cardiobacteriales</taxon>
        <taxon>Ostreibacteriaceae</taxon>
        <taxon>Ostreibacterium</taxon>
    </lineage>
</organism>
<dbReference type="PIRSF" id="PIRSF006278">
    <property type="entry name" value="ACCD_DCysDesulf"/>
    <property type="match status" value="1"/>
</dbReference>
<feature type="modified residue" description="N6-(pyridoxal phosphate)lysine" evidence="5">
    <location>
        <position position="47"/>
    </location>
</feature>